<dbReference type="PIRSF" id="PIRSF028754">
    <property type="entry name" value="UCP028754"/>
    <property type="match status" value="1"/>
</dbReference>
<name>X0RW97_9ZZZZ</name>
<dbReference type="Gene3D" id="3.40.50.10900">
    <property type="entry name" value="PAC-like subunit"/>
    <property type="match status" value="1"/>
</dbReference>
<dbReference type="SUPFAM" id="SSF159659">
    <property type="entry name" value="Cgl1923-like"/>
    <property type="match status" value="1"/>
</dbReference>
<sequence>MSYLEVAEVPPLRNPVLVMAFGGWNDAGQAATSAVRFLIEAWSPQRFASIDPEEFFDFTSARPTIRLAPGRQREIEWPSNAFFYKADSALSRDFVLLLGTEPHLKWRAFAGAVVQVAQQCGVTLAIGLGALLSETPHSRSVPLTGFATDSGLAAKLEELHIVPTRYEGPTGIVGTIHDACRRQGLSAASLWAAVPHYLGTMENPKGAATLLHSLDILLDLGLDIRGLERAVAGFEREVAKAIASNPEIAAYVQELERRSDALSEEEAAAGAGGAGLPSGDILIEELEDFLKGRREGEQED</sequence>
<evidence type="ECO:0000313" key="1">
    <source>
        <dbReference type="EMBL" id="GAF73068.1"/>
    </source>
</evidence>
<reference evidence="1" key="1">
    <citation type="journal article" date="2014" name="Front. Microbiol.">
        <title>High frequency of phylogenetically diverse reductive dehalogenase-homologous genes in deep subseafloor sedimentary metagenomes.</title>
        <authorList>
            <person name="Kawai M."/>
            <person name="Futagami T."/>
            <person name="Toyoda A."/>
            <person name="Takaki Y."/>
            <person name="Nishi S."/>
            <person name="Hori S."/>
            <person name="Arai W."/>
            <person name="Tsubouchi T."/>
            <person name="Morono Y."/>
            <person name="Uchiyama I."/>
            <person name="Ito T."/>
            <person name="Fujiyama A."/>
            <person name="Inagaki F."/>
            <person name="Takami H."/>
        </authorList>
    </citation>
    <scope>NUCLEOTIDE SEQUENCE</scope>
    <source>
        <strain evidence="1">Expedition CK06-06</strain>
    </source>
</reference>
<organism evidence="1">
    <name type="scientific">marine sediment metagenome</name>
    <dbReference type="NCBI Taxonomy" id="412755"/>
    <lineage>
        <taxon>unclassified sequences</taxon>
        <taxon>metagenomes</taxon>
        <taxon>ecological metagenomes</taxon>
    </lineage>
</organism>
<gene>
    <name evidence="1" type="ORF">S01H1_10616</name>
</gene>
<dbReference type="EMBL" id="BARS01005417">
    <property type="protein sequence ID" value="GAF73068.1"/>
    <property type="molecule type" value="Genomic_DNA"/>
</dbReference>
<accession>X0RW97</accession>
<dbReference type="PANTHER" id="PTHR35610">
    <property type="entry name" value="3-ISOPROPYLMALATE DEHYDRATASE-RELATED"/>
    <property type="match status" value="1"/>
</dbReference>
<dbReference type="InterPro" id="IPR019151">
    <property type="entry name" value="Proteasome_assmbl_chaperone_2"/>
</dbReference>
<evidence type="ECO:0008006" key="2">
    <source>
        <dbReference type="Google" id="ProtNLM"/>
    </source>
</evidence>
<dbReference type="PANTHER" id="PTHR35610:SF7">
    <property type="entry name" value="3-ISOPROPYLMALATE DEHYDRATASE"/>
    <property type="match status" value="1"/>
</dbReference>
<dbReference type="InterPro" id="IPR008492">
    <property type="entry name" value="Rv2714-like"/>
</dbReference>
<comment type="caution">
    <text evidence="1">The sequence shown here is derived from an EMBL/GenBank/DDBJ whole genome shotgun (WGS) entry which is preliminary data.</text>
</comment>
<proteinExistence type="predicted"/>
<dbReference type="AlphaFoldDB" id="X0RW97"/>
<dbReference type="InterPro" id="IPR038389">
    <property type="entry name" value="PSMG2_sf"/>
</dbReference>
<dbReference type="Pfam" id="PF09754">
    <property type="entry name" value="PAC2"/>
    <property type="match status" value="1"/>
</dbReference>
<protein>
    <recommendedName>
        <fullName evidence="2">PAC2 family protein</fullName>
    </recommendedName>
</protein>